<keyword evidence="5" id="KW-0418">Kinase</keyword>
<dbReference type="InterPro" id="IPR029151">
    <property type="entry name" value="Sensor-like_sf"/>
</dbReference>
<evidence type="ECO:0000256" key="2">
    <source>
        <dbReference type="ARBA" id="ARBA00022519"/>
    </source>
</evidence>
<name>A0A454D1P7_VIBHA</name>
<dbReference type="Gene3D" id="2.20.20.100">
    <property type="entry name" value="LuxQ periplasmic domain, C-terminal subdomain"/>
    <property type="match status" value="1"/>
</dbReference>
<feature type="transmembrane region" description="Helical" evidence="3">
    <location>
        <begin position="114"/>
        <end position="131"/>
    </location>
</feature>
<comment type="caution">
    <text evidence="5">The sequence shown here is derived from an EMBL/GenBank/DDBJ whole genome shotgun (WGS) entry which is preliminary data.</text>
</comment>
<evidence type="ECO:0000313" key="6">
    <source>
        <dbReference type="Proteomes" id="UP000008367"/>
    </source>
</evidence>
<accession>A0A454D1P7</accession>
<keyword evidence="2" id="KW-0997">Cell inner membrane</keyword>
<keyword evidence="3" id="KW-0472">Membrane</keyword>
<evidence type="ECO:0000259" key="4">
    <source>
        <dbReference type="Pfam" id="PF09308"/>
    </source>
</evidence>
<dbReference type="Proteomes" id="UP000008367">
    <property type="component" value="Unassembled WGS sequence"/>
</dbReference>
<dbReference type="EMBL" id="AJSR01000682">
    <property type="protein sequence ID" value="EKM32571.1"/>
    <property type="molecule type" value="Genomic_DNA"/>
</dbReference>
<dbReference type="Pfam" id="PF09308">
    <property type="entry name" value="LuxQ-periplasm"/>
    <property type="match status" value="1"/>
</dbReference>
<protein>
    <submittedName>
        <fullName evidence="5">His Kinase A domain protein</fullName>
    </submittedName>
</protein>
<keyword evidence="5" id="KW-0808">Transferase</keyword>
<gene>
    <name evidence="5" type="ORF">VCHENC02_1880A</name>
</gene>
<comment type="subcellular location">
    <subcellularLocation>
        <location evidence="1">Cell inner membrane</location>
        <topology evidence="1">Multi-pass membrane protein</topology>
    </subcellularLocation>
</comment>
<keyword evidence="3" id="KW-1133">Transmembrane helix</keyword>
<dbReference type="AlphaFoldDB" id="A0A454D1P7"/>
<reference evidence="5 6" key="1">
    <citation type="submission" date="2012-10" db="EMBL/GenBank/DDBJ databases">
        <title>Genome sequence of Vibrio Cholerae HENC-02.</title>
        <authorList>
            <person name="Eppinger M."/>
            <person name="Hasan N.A."/>
            <person name="Sengamalay N."/>
            <person name="Hine E."/>
            <person name="Su Q."/>
            <person name="Daugherty S.C."/>
            <person name="Young S."/>
            <person name="Sadzewicz L."/>
            <person name="Tallon L."/>
            <person name="Cebula T.A."/>
            <person name="Ravel J."/>
            <person name="Colwell R.R."/>
        </authorList>
    </citation>
    <scope>NUCLEOTIDE SEQUENCE [LARGE SCALE GENOMIC DNA]</scope>
    <source>
        <strain evidence="5 6">HENC-02</strain>
    </source>
</reference>
<proteinExistence type="predicted"/>
<evidence type="ECO:0000313" key="5">
    <source>
        <dbReference type="EMBL" id="EKM32571.1"/>
    </source>
</evidence>
<feature type="non-terminal residue" evidence="5">
    <location>
        <position position="132"/>
    </location>
</feature>
<dbReference type="Gene3D" id="3.30.450.220">
    <property type="entry name" value="LuxQ periplasmic domain, N-terminal subdomain"/>
    <property type="match status" value="1"/>
</dbReference>
<dbReference type="InterPro" id="IPR015387">
    <property type="entry name" value="LuxQ-periplasm_dom"/>
</dbReference>
<dbReference type="GO" id="GO:0005886">
    <property type="term" value="C:plasma membrane"/>
    <property type="evidence" value="ECO:0007669"/>
    <property type="project" value="UniProtKB-SubCell"/>
</dbReference>
<sequence>MLTRRVPVLDPATGEVLGFSFNVVVLDNNFALMEKLKSESNVDNVVLVANNVPLANSLIGDEPYNVADILQRKGSERRLDKLLVIQTPIEVNAVTTELCLLTVQDNQSVVTLQIQHILAMLASIIGMIMIAL</sequence>
<dbReference type="InterPro" id="IPR043056">
    <property type="entry name" value="LuxQ-periplasm_N"/>
</dbReference>
<keyword evidence="2" id="KW-1003">Cell membrane</keyword>
<keyword evidence="3" id="KW-0812">Transmembrane</keyword>
<dbReference type="SUPFAM" id="SSF103190">
    <property type="entry name" value="Sensory domain-like"/>
    <property type="match status" value="1"/>
</dbReference>
<dbReference type="GO" id="GO:0004673">
    <property type="term" value="F:protein histidine kinase activity"/>
    <property type="evidence" value="ECO:0007669"/>
    <property type="project" value="InterPro"/>
</dbReference>
<evidence type="ECO:0000256" key="3">
    <source>
        <dbReference type="SAM" id="Phobius"/>
    </source>
</evidence>
<feature type="domain" description="LuxQ periplasmic" evidence="4">
    <location>
        <begin position="1"/>
        <end position="112"/>
    </location>
</feature>
<dbReference type="GO" id="GO:0016791">
    <property type="term" value="F:phosphatase activity"/>
    <property type="evidence" value="ECO:0007669"/>
    <property type="project" value="InterPro"/>
</dbReference>
<organism evidence="5 6">
    <name type="scientific">Vibrio harveyi</name>
    <name type="common">Beneckea harveyi</name>
    <dbReference type="NCBI Taxonomy" id="669"/>
    <lineage>
        <taxon>Bacteria</taxon>
        <taxon>Pseudomonadati</taxon>
        <taxon>Pseudomonadota</taxon>
        <taxon>Gammaproteobacteria</taxon>
        <taxon>Vibrionales</taxon>
        <taxon>Vibrionaceae</taxon>
        <taxon>Vibrio</taxon>
    </lineage>
</organism>
<evidence type="ECO:0000256" key="1">
    <source>
        <dbReference type="ARBA" id="ARBA00004429"/>
    </source>
</evidence>